<dbReference type="PANTHER" id="PTHR10157:SF23">
    <property type="entry name" value="MOXD1 HOMOLOG 1"/>
    <property type="match status" value="1"/>
</dbReference>
<dbReference type="InterPro" id="IPR057626">
    <property type="entry name" value="S-S_Temptin"/>
</dbReference>
<feature type="non-terminal residue" evidence="8">
    <location>
        <position position="562"/>
    </location>
</feature>
<evidence type="ECO:0000256" key="4">
    <source>
        <dbReference type="SAM" id="SignalP"/>
    </source>
</evidence>
<dbReference type="InterPro" id="IPR008977">
    <property type="entry name" value="PHM/PNGase_F_dom_sf"/>
</dbReference>
<dbReference type="InterPro" id="IPR000945">
    <property type="entry name" value="DBH-like"/>
</dbReference>
<feature type="domain" description="Copper type II ascorbate-dependent monooxygenase C-terminal" evidence="6">
    <location>
        <begin position="294"/>
        <end position="371"/>
    </location>
</feature>
<dbReference type="InterPro" id="IPR024548">
    <property type="entry name" value="Cu2_monoox_C"/>
</dbReference>
<feature type="domain" description="Copper type II ascorbate-dependent monooxygenase N-terminal" evidence="5">
    <location>
        <begin position="155"/>
        <end position="274"/>
    </location>
</feature>
<feature type="region of interest" description="Disordered" evidence="3">
    <location>
        <begin position="521"/>
        <end position="562"/>
    </location>
</feature>
<feature type="domain" description="Temptin Cys/Cys disulfide" evidence="7">
    <location>
        <begin position="19"/>
        <end position="117"/>
    </location>
</feature>
<dbReference type="Proteomes" id="UP001217089">
    <property type="component" value="Unassembled WGS sequence"/>
</dbReference>
<keyword evidence="1" id="KW-1015">Disulfide bond</keyword>
<evidence type="ECO:0000259" key="7">
    <source>
        <dbReference type="Pfam" id="PF24784"/>
    </source>
</evidence>
<organism evidence="8 9">
    <name type="scientific">Tegillarca granosa</name>
    <name type="common">Malaysian cockle</name>
    <name type="synonym">Anadara granosa</name>
    <dbReference type="NCBI Taxonomy" id="220873"/>
    <lineage>
        <taxon>Eukaryota</taxon>
        <taxon>Metazoa</taxon>
        <taxon>Spiralia</taxon>
        <taxon>Lophotrochozoa</taxon>
        <taxon>Mollusca</taxon>
        <taxon>Bivalvia</taxon>
        <taxon>Autobranchia</taxon>
        <taxon>Pteriomorphia</taxon>
        <taxon>Arcoida</taxon>
        <taxon>Arcoidea</taxon>
        <taxon>Arcidae</taxon>
        <taxon>Tegillarca</taxon>
    </lineage>
</organism>
<keyword evidence="4" id="KW-0732">Signal</keyword>
<protein>
    <recommendedName>
        <fullName evidence="10">Temptin</fullName>
    </recommendedName>
</protein>
<keyword evidence="2" id="KW-0325">Glycoprotein</keyword>
<feature type="region of interest" description="Disordered" evidence="3">
    <location>
        <begin position="77"/>
        <end position="108"/>
    </location>
</feature>
<proteinExistence type="predicted"/>
<dbReference type="InterPro" id="IPR036939">
    <property type="entry name" value="Cu2_ascorb_mOase_N_sf"/>
</dbReference>
<dbReference type="Gene3D" id="2.60.120.230">
    <property type="match status" value="2"/>
</dbReference>
<evidence type="ECO:0000313" key="9">
    <source>
        <dbReference type="Proteomes" id="UP001217089"/>
    </source>
</evidence>
<dbReference type="Pfam" id="PF01082">
    <property type="entry name" value="Cu2_monooxygen"/>
    <property type="match status" value="1"/>
</dbReference>
<evidence type="ECO:0000256" key="2">
    <source>
        <dbReference type="ARBA" id="ARBA00023180"/>
    </source>
</evidence>
<evidence type="ECO:0000259" key="5">
    <source>
        <dbReference type="Pfam" id="PF01082"/>
    </source>
</evidence>
<dbReference type="Gene3D" id="2.60.120.310">
    <property type="entry name" value="Copper type II, ascorbate-dependent monooxygenase, N-terminal domain"/>
    <property type="match status" value="1"/>
</dbReference>
<evidence type="ECO:0000256" key="1">
    <source>
        <dbReference type="ARBA" id="ARBA00023157"/>
    </source>
</evidence>
<dbReference type="InterPro" id="IPR014784">
    <property type="entry name" value="Cu2_ascorb_mOase-like_C"/>
</dbReference>
<dbReference type="PANTHER" id="PTHR10157">
    <property type="entry name" value="DOPAMINE BETA HYDROXYLASE RELATED"/>
    <property type="match status" value="1"/>
</dbReference>
<feature type="domain" description="Copper type II ascorbate-dependent monooxygenase C-terminal" evidence="6">
    <location>
        <begin position="372"/>
        <end position="411"/>
    </location>
</feature>
<accession>A0ABQ9EAF1</accession>
<keyword evidence="9" id="KW-1185">Reference proteome</keyword>
<evidence type="ECO:0000256" key="3">
    <source>
        <dbReference type="SAM" id="MobiDB-lite"/>
    </source>
</evidence>
<evidence type="ECO:0000313" key="8">
    <source>
        <dbReference type="EMBL" id="KAJ8300791.1"/>
    </source>
</evidence>
<dbReference type="Pfam" id="PF24784">
    <property type="entry name" value="Temptin_C"/>
    <property type="match status" value="1"/>
</dbReference>
<feature type="signal peptide" evidence="4">
    <location>
        <begin position="1"/>
        <end position="20"/>
    </location>
</feature>
<dbReference type="EMBL" id="JARBDR010000919">
    <property type="protein sequence ID" value="KAJ8300791.1"/>
    <property type="molecule type" value="Genomic_DNA"/>
</dbReference>
<dbReference type="Pfam" id="PF03712">
    <property type="entry name" value="Cu2_monoox_C"/>
    <property type="match status" value="2"/>
</dbReference>
<feature type="compositionally biased region" description="Polar residues" evidence="3">
    <location>
        <begin position="534"/>
        <end position="544"/>
    </location>
</feature>
<evidence type="ECO:0000259" key="6">
    <source>
        <dbReference type="Pfam" id="PF03712"/>
    </source>
</evidence>
<reference evidence="8 9" key="1">
    <citation type="submission" date="2022-12" db="EMBL/GenBank/DDBJ databases">
        <title>Chromosome-level genome of Tegillarca granosa.</title>
        <authorList>
            <person name="Kim J."/>
        </authorList>
    </citation>
    <scope>NUCLEOTIDE SEQUENCE [LARGE SCALE GENOMIC DNA]</scope>
    <source>
        <strain evidence="8">Teg-2019</strain>
        <tissue evidence="8">Adductor muscle</tissue>
    </source>
</reference>
<dbReference type="SUPFAM" id="SSF49742">
    <property type="entry name" value="PHM/PNGase F"/>
    <property type="match status" value="2"/>
</dbReference>
<feature type="chain" id="PRO_5047047736" description="Temptin" evidence="4">
    <location>
        <begin position="21"/>
        <end position="562"/>
    </location>
</feature>
<evidence type="ECO:0008006" key="10">
    <source>
        <dbReference type="Google" id="ProtNLM"/>
    </source>
</evidence>
<sequence length="562" mass="64098">MFVKVYSVAVSLQLVLQVSGYKMFQDRIPNGKVVPHPCKPNYVFDGVGHKNSRGGGERNPFGIAFYNAGKQWTKSLCQEDTDGDGKTNGQELGDPDCNWTPGSGAPSRTTGISHPGICDPLDSALCKNKSTWVDCSPEKDFKCDAMNEVGMKNITIKFPTTKVPNTETNYYCMAFDLPQDNDYHLTATVPHIDNANVIHHILLFGCDEDEGNVTMPLNTPQNCNMGDNKCNEILSVWAVGSAGECLHKNIGIRFGTRGFKRAMLQFHYNNPELRSDYTDSSGMQLFYTTNHRQFDAGVLTIGQIYMEIKPRQERVEVMGTCHSHCTKKWFSGSVRVTAAINHMHYLGLAMKIEQFRDGVKIRTITNDQVYRYDNPNKNKTTFYGEGTSDEMCFGFLTYYPQANIKRSYCNSWKGIPLCKAWEENTEINGCYLSRLLNFLDPYSNNIFANISQYCKPFGPCTVECLEERKRLKDHPCLKGDVLDYLRSFLNTEKNPDTLRFWGKYESCENKYINFQELERMEQTQENNKPDNDMEQTMEQTTNEVPNEHHKTDQAPKYTRSGR</sequence>
<feature type="compositionally biased region" description="Basic and acidic residues" evidence="3">
    <location>
        <begin position="521"/>
        <end position="531"/>
    </location>
</feature>
<comment type="caution">
    <text evidence="8">The sequence shown here is derived from an EMBL/GenBank/DDBJ whole genome shotgun (WGS) entry which is preliminary data.</text>
</comment>
<dbReference type="InterPro" id="IPR000323">
    <property type="entry name" value="Cu2_ascorb_mOase_N"/>
</dbReference>
<name>A0ABQ9EAF1_TEGGR</name>
<gene>
    <name evidence="8" type="ORF">KUTeg_022310</name>
</gene>